<sequence>YPSSSIKKTTTTEQNLLTNYKPEGHIRRRPSESTTLATPIIIYCSSFAYFSGWLHAIGTQIDRGLAEASVKYVSALICRLCTIPEP</sequence>
<dbReference type="WBParaSite" id="MCU_006058-RA">
    <property type="protein sequence ID" value="MCU_006058-RA"/>
    <property type="gene ID" value="MCU_006058"/>
</dbReference>
<accession>A0A5K3F9L9</accession>
<dbReference type="AlphaFoldDB" id="A0A5K3F9L9"/>
<proteinExistence type="predicted"/>
<reference evidence="1" key="1">
    <citation type="submission" date="2019-11" db="UniProtKB">
        <authorList>
            <consortium name="WormBaseParasite"/>
        </authorList>
    </citation>
    <scope>IDENTIFICATION</scope>
</reference>
<protein>
    <submittedName>
        <fullName evidence="1">Ovule protein</fullName>
    </submittedName>
</protein>
<evidence type="ECO:0000313" key="1">
    <source>
        <dbReference type="WBParaSite" id="MCU_006058-RA"/>
    </source>
</evidence>
<organism evidence="1">
    <name type="scientific">Mesocestoides corti</name>
    <name type="common">Flatworm</name>
    <dbReference type="NCBI Taxonomy" id="53468"/>
    <lineage>
        <taxon>Eukaryota</taxon>
        <taxon>Metazoa</taxon>
        <taxon>Spiralia</taxon>
        <taxon>Lophotrochozoa</taxon>
        <taxon>Platyhelminthes</taxon>
        <taxon>Cestoda</taxon>
        <taxon>Eucestoda</taxon>
        <taxon>Cyclophyllidea</taxon>
        <taxon>Mesocestoididae</taxon>
        <taxon>Mesocestoides</taxon>
    </lineage>
</organism>
<name>A0A5K3F9L9_MESCO</name>